<feature type="transmembrane region" description="Helical" evidence="7">
    <location>
        <begin position="773"/>
        <end position="796"/>
    </location>
</feature>
<comment type="similarity">
    <text evidence="6">Belongs to the ABC-4 integral membrane protein family.</text>
</comment>
<dbReference type="InterPro" id="IPR003838">
    <property type="entry name" value="ABC3_permease_C"/>
</dbReference>
<evidence type="ECO:0000256" key="4">
    <source>
        <dbReference type="ARBA" id="ARBA00022989"/>
    </source>
</evidence>
<keyword evidence="11" id="KW-1185">Reference proteome</keyword>
<dbReference type="GO" id="GO:0022857">
    <property type="term" value="F:transmembrane transporter activity"/>
    <property type="evidence" value="ECO:0007669"/>
    <property type="project" value="TreeGrafter"/>
</dbReference>
<dbReference type="PANTHER" id="PTHR30572">
    <property type="entry name" value="MEMBRANE COMPONENT OF TRANSPORTER-RELATED"/>
    <property type="match status" value="1"/>
</dbReference>
<feature type="transmembrane region" description="Helical" evidence="7">
    <location>
        <begin position="726"/>
        <end position="753"/>
    </location>
</feature>
<dbReference type="Pfam" id="PF02687">
    <property type="entry name" value="FtsX"/>
    <property type="match status" value="2"/>
</dbReference>
<feature type="domain" description="MacB-like periplasmic core" evidence="9">
    <location>
        <begin position="451"/>
        <end position="643"/>
    </location>
</feature>
<comment type="caution">
    <text evidence="10">The sequence shown here is derived from an EMBL/GenBank/DDBJ whole genome shotgun (WGS) entry which is preliminary data.</text>
</comment>
<evidence type="ECO:0000259" key="8">
    <source>
        <dbReference type="Pfam" id="PF02687"/>
    </source>
</evidence>
<evidence type="ECO:0000313" key="11">
    <source>
        <dbReference type="Proteomes" id="UP000215509"/>
    </source>
</evidence>
<sequence length="813" mass="90242">MGNRGRAKEEGQSLHCIRWRKVWRDLWIQKPRTLLVVLSIALGVIGVGMIGQSKSVFIQGMENSYEESNPSHITILSESFGRDIVQIVSNQPDIKAVEAKKTIYGRINAASGGENRPVDTEWKEFQLFAAKDFPGMNMDKVYPRQGQWPPADGELFLDETSMQYLNLMVGDSVWMDLGNGLVPKLRITGVVTDPLRDSAYITGRCYGYVTLETLNQFDLSPTFNTLALKVETNESDVKHLNDVAIKVRDLLNDNDINVFTITIPPPGKHWAYDLVVSISYILQVFGLLIMVLGSTLIINTIFAIIIGQLRQIGVMKVTGASTGTLIGMYMGSIAILGLLALVVGVPLGLGAAEWITRRSLQLLHFQSIKDGSSALVIVQQIGVGLVLPLLVSCIPVVMGTRIPERVAIGGLLDQTRFGQSRFENALKMFRFVSRPLALSLRNTFRRKGRLLLTLFTLSLGGAVVISVFSVQESIQQTIENVLKYSNYDFRIGFSSPQPKQESERLASEVPGVARVESWYQHMATRLRTDGSKSQDWSIVAPPADSTFILPKIVQGRWFRSGDENEIVLNTYLLRQETDIRIGDELELRFKGSQYRFRVVGFAAAPAEVDGYADYSTLTRLNDADQMASMIQVKTNEQDRDQQATIAAATAKYLEERGIKVNSPMLSADIRKVQETKYSIITVLLTIMSLVLVLVAALSLTGTMGLNMLERTREIGIMSSIGATDYAIWRIVIFEGAFIGLMSWAGAVLFAIPISQMICYEVGMSLFQAPLDYIYSYKGVFVWLSVVLLVSASASFAPAWRASKLPVKDVLNYE</sequence>
<evidence type="ECO:0000259" key="9">
    <source>
        <dbReference type="Pfam" id="PF12704"/>
    </source>
</evidence>
<evidence type="ECO:0000256" key="6">
    <source>
        <dbReference type="ARBA" id="ARBA00038076"/>
    </source>
</evidence>
<protein>
    <recommendedName>
        <fullName evidence="12">ABC transporter permease</fullName>
    </recommendedName>
</protein>
<evidence type="ECO:0000256" key="5">
    <source>
        <dbReference type="ARBA" id="ARBA00023136"/>
    </source>
</evidence>
<feature type="domain" description="ABC3 transporter permease C-terminal" evidence="8">
    <location>
        <begin position="686"/>
        <end position="805"/>
    </location>
</feature>
<gene>
    <name evidence="10" type="ORF">CF651_30230</name>
</gene>
<accession>A0A229UGP0</accession>
<feature type="transmembrane region" description="Helical" evidence="7">
    <location>
        <begin position="372"/>
        <end position="397"/>
    </location>
</feature>
<feature type="domain" description="ABC3 transporter permease C-terminal" evidence="8">
    <location>
        <begin position="284"/>
        <end position="401"/>
    </location>
</feature>
<name>A0A229UGP0_9BACL</name>
<proteinExistence type="inferred from homology"/>
<evidence type="ECO:0000256" key="1">
    <source>
        <dbReference type="ARBA" id="ARBA00004651"/>
    </source>
</evidence>
<keyword evidence="3 7" id="KW-0812">Transmembrane</keyword>
<dbReference type="AlphaFoldDB" id="A0A229UGP0"/>
<dbReference type="PANTHER" id="PTHR30572:SF4">
    <property type="entry name" value="ABC TRANSPORTER PERMEASE YTRF"/>
    <property type="match status" value="1"/>
</dbReference>
<keyword evidence="2" id="KW-1003">Cell membrane</keyword>
<evidence type="ECO:0000313" key="10">
    <source>
        <dbReference type="EMBL" id="OXM82564.1"/>
    </source>
</evidence>
<dbReference type="EMBL" id="NMQW01000062">
    <property type="protein sequence ID" value="OXM82564.1"/>
    <property type="molecule type" value="Genomic_DNA"/>
</dbReference>
<evidence type="ECO:0000256" key="2">
    <source>
        <dbReference type="ARBA" id="ARBA00022475"/>
    </source>
</evidence>
<evidence type="ECO:0008006" key="12">
    <source>
        <dbReference type="Google" id="ProtNLM"/>
    </source>
</evidence>
<keyword evidence="5 7" id="KW-0472">Membrane</keyword>
<keyword evidence="4 7" id="KW-1133">Transmembrane helix</keyword>
<dbReference type="GO" id="GO:0005886">
    <property type="term" value="C:plasma membrane"/>
    <property type="evidence" value="ECO:0007669"/>
    <property type="project" value="UniProtKB-SubCell"/>
</dbReference>
<comment type="subcellular location">
    <subcellularLocation>
        <location evidence="1">Cell membrane</location>
        <topology evidence="1">Multi-pass membrane protein</topology>
    </subcellularLocation>
</comment>
<feature type="transmembrane region" description="Helical" evidence="7">
    <location>
        <begin position="450"/>
        <end position="470"/>
    </location>
</feature>
<dbReference type="Proteomes" id="UP000215509">
    <property type="component" value="Unassembled WGS sequence"/>
</dbReference>
<dbReference type="RefSeq" id="WP_094018587.1">
    <property type="nucleotide sequence ID" value="NZ_NMQW01000062.1"/>
</dbReference>
<evidence type="ECO:0000256" key="7">
    <source>
        <dbReference type="SAM" id="Phobius"/>
    </source>
</evidence>
<feature type="transmembrane region" description="Helical" evidence="7">
    <location>
        <begin position="33"/>
        <end position="51"/>
    </location>
</feature>
<dbReference type="InterPro" id="IPR050250">
    <property type="entry name" value="Macrolide_Exporter_MacB"/>
</dbReference>
<dbReference type="OrthoDB" id="9780560at2"/>
<organism evidence="10 11">
    <name type="scientific">Paenibacillus rigui</name>
    <dbReference type="NCBI Taxonomy" id="554312"/>
    <lineage>
        <taxon>Bacteria</taxon>
        <taxon>Bacillati</taxon>
        <taxon>Bacillota</taxon>
        <taxon>Bacilli</taxon>
        <taxon>Bacillales</taxon>
        <taxon>Paenibacillaceae</taxon>
        <taxon>Paenibacillus</taxon>
    </lineage>
</organism>
<feature type="transmembrane region" description="Helical" evidence="7">
    <location>
        <begin position="280"/>
        <end position="306"/>
    </location>
</feature>
<dbReference type="InterPro" id="IPR025857">
    <property type="entry name" value="MacB_PCD"/>
</dbReference>
<dbReference type="Pfam" id="PF12704">
    <property type="entry name" value="MacB_PCD"/>
    <property type="match status" value="1"/>
</dbReference>
<evidence type="ECO:0000256" key="3">
    <source>
        <dbReference type="ARBA" id="ARBA00022692"/>
    </source>
</evidence>
<reference evidence="10 11" key="1">
    <citation type="submission" date="2017-07" db="EMBL/GenBank/DDBJ databases">
        <title>Genome sequencing and assembly of Paenibacillus rigui.</title>
        <authorList>
            <person name="Mayilraj S."/>
        </authorList>
    </citation>
    <scope>NUCLEOTIDE SEQUENCE [LARGE SCALE GENOMIC DNA]</scope>
    <source>
        <strain evidence="10 11">JCM 16352</strain>
    </source>
</reference>
<feature type="transmembrane region" description="Helical" evidence="7">
    <location>
        <begin position="679"/>
        <end position="705"/>
    </location>
</feature>
<feature type="transmembrane region" description="Helical" evidence="7">
    <location>
        <begin position="326"/>
        <end position="352"/>
    </location>
</feature>